<dbReference type="InterPro" id="IPR001421">
    <property type="entry name" value="ATP8_metazoa"/>
</dbReference>
<sequence length="52" mass="6414">MIPQMAPLNWLFLFMMFAIIFMMFNSLNYFSFNYQAKSYSPSMKTLKINWKW</sequence>
<evidence type="ECO:0000256" key="6">
    <source>
        <dbReference type="ARBA" id="ARBA00022692"/>
    </source>
</evidence>
<keyword evidence="5 12" id="KW-0138">CF(0)</keyword>
<protein>
    <recommendedName>
        <fullName evidence="12">ATP synthase complex subunit 8</fullName>
    </recommendedName>
</protein>
<proteinExistence type="inferred from homology"/>
<keyword evidence="11 13" id="KW-0472">Membrane</keyword>
<evidence type="ECO:0000256" key="13">
    <source>
        <dbReference type="SAM" id="Phobius"/>
    </source>
</evidence>
<dbReference type="Pfam" id="PF00895">
    <property type="entry name" value="ATP-synt_8"/>
    <property type="match status" value="1"/>
</dbReference>
<dbReference type="GO" id="GO:0015986">
    <property type="term" value="P:proton motive force-driven ATP synthesis"/>
    <property type="evidence" value="ECO:0007669"/>
    <property type="project" value="InterPro"/>
</dbReference>
<keyword evidence="10 12" id="KW-0496">Mitochondrion</keyword>
<keyword evidence="8 13" id="KW-1133">Transmembrane helix</keyword>
<keyword evidence="9 12" id="KW-0406">Ion transport</keyword>
<keyword evidence="4 12" id="KW-0813">Transport</keyword>
<evidence type="ECO:0000256" key="4">
    <source>
        <dbReference type="ARBA" id="ARBA00022448"/>
    </source>
</evidence>
<evidence type="ECO:0000256" key="8">
    <source>
        <dbReference type="ARBA" id="ARBA00022989"/>
    </source>
</evidence>
<keyword evidence="7 12" id="KW-0375">Hydrogen ion transport</keyword>
<comment type="subcellular location">
    <subcellularLocation>
        <location evidence="1 12">Mitochondrion membrane</location>
        <topology evidence="1 12">Single-pass membrane protein</topology>
    </subcellularLocation>
</comment>
<evidence type="ECO:0000256" key="10">
    <source>
        <dbReference type="ARBA" id="ARBA00023128"/>
    </source>
</evidence>
<dbReference type="GO" id="GO:0045259">
    <property type="term" value="C:proton-transporting ATP synthase complex"/>
    <property type="evidence" value="ECO:0007669"/>
    <property type="project" value="UniProtKB-KW"/>
</dbReference>
<evidence type="ECO:0000256" key="5">
    <source>
        <dbReference type="ARBA" id="ARBA00022547"/>
    </source>
</evidence>
<evidence type="ECO:0000256" key="1">
    <source>
        <dbReference type="ARBA" id="ARBA00004304"/>
    </source>
</evidence>
<comment type="similarity">
    <text evidence="2 12">Belongs to the ATPase protein 8 family.</text>
</comment>
<organism evidence="14">
    <name type="scientific">Berosus affinis</name>
    <dbReference type="NCBI Taxonomy" id="877818"/>
    <lineage>
        <taxon>Eukaryota</taxon>
        <taxon>Metazoa</taxon>
        <taxon>Ecdysozoa</taxon>
        <taxon>Arthropoda</taxon>
        <taxon>Hexapoda</taxon>
        <taxon>Insecta</taxon>
        <taxon>Pterygota</taxon>
        <taxon>Neoptera</taxon>
        <taxon>Endopterygota</taxon>
        <taxon>Coleoptera</taxon>
        <taxon>Polyphaga</taxon>
        <taxon>Staphyliniformia</taxon>
        <taxon>Hydrophilidae</taxon>
        <taxon>Hydrophilinae</taxon>
        <taxon>Berosus</taxon>
    </lineage>
</organism>
<gene>
    <name evidence="14" type="primary">atp8</name>
</gene>
<dbReference type="GO" id="GO:0015078">
    <property type="term" value="F:proton transmembrane transporter activity"/>
    <property type="evidence" value="ECO:0007669"/>
    <property type="project" value="InterPro"/>
</dbReference>
<evidence type="ECO:0000256" key="7">
    <source>
        <dbReference type="ARBA" id="ARBA00022781"/>
    </source>
</evidence>
<keyword evidence="6 12" id="KW-0812">Transmembrane</keyword>
<feature type="transmembrane region" description="Helical" evidence="13">
    <location>
        <begin position="12"/>
        <end position="34"/>
    </location>
</feature>
<evidence type="ECO:0000256" key="11">
    <source>
        <dbReference type="ARBA" id="ARBA00023136"/>
    </source>
</evidence>
<evidence type="ECO:0000256" key="2">
    <source>
        <dbReference type="ARBA" id="ARBA00008892"/>
    </source>
</evidence>
<name>A0A191ZR55_9COLE</name>
<evidence type="ECO:0000256" key="12">
    <source>
        <dbReference type="RuleBase" id="RU003661"/>
    </source>
</evidence>
<comment type="subunit">
    <text evidence="3">F-type ATPases have 2 components, CF(1) - the catalytic core - and CF(0) - the membrane proton channel.</text>
</comment>
<dbReference type="AlphaFoldDB" id="A0A191ZR55"/>
<evidence type="ECO:0000256" key="3">
    <source>
        <dbReference type="ARBA" id="ARBA00011291"/>
    </source>
</evidence>
<dbReference type="EMBL" id="KT876883">
    <property type="protein sequence ID" value="ANJ70350.1"/>
    <property type="molecule type" value="Genomic_DNA"/>
</dbReference>
<geneLocation type="mitochondrion" evidence="14"/>
<evidence type="ECO:0000256" key="9">
    <source>
        <dbReference type="ARBA" id="ARBA00023065"/>
    </source>
</evidence>
<accession>A0A191ZR55</accession>
<evidence type="ECO:0000313" key="14">
    <source>
        <dbReference type="EMBL" id="ANJ70350.1"/>
    </source>
</evidence>
<dbReference type="GO" id="GO:0031966">
    <property type="term" value="C:mitochondrial membrane"/>
    <property type="evidence" value="ECO:0007669"/>
    <property type="project" value="UniProtKB-SubCell"/>
</dbReference>
<reference evidence="14" key="1">
    <citation type="journal article" date="2016" name="Mol. Ecol. Resour.">
        <title>Lessons from genome skimming of arthropod-preserving ethanol.</title>
        <authorList>
            <person name="Linard B."/>
            <person name="Arribas P."/>
            <person name="Andujar C."/>
            <person name="Crampton-Platt A."/>
            <person name="Vogler A.P."/>
        </authorList>
    </citation>
    <scope>NUCLEOTIDE SEQUENCE</scope>
</reference>